<feature type="region of interest" description="Disordered" evidence="1">
    <location>
        <begin position="104"/>
        <end position="124"/>
    </location>
</feature>
<dbReference type="InterPro" id="IPR036249">
    <property type="entry name" value="Thioredoxin-like_sf"/>
</dbReference>
<evidence type="ECO:0000256" key="1">
    <source>
        <dbReference type="SAM" id="MobiDB-lite"/>
    </source>
</evidence>
<dbReference type="SUPFAM" id="SSF52833">
    <property type="entry name" value="Thioredoxin-like"/>
    <property type="match status" value="1"/>
</dbReference>
<dbReference type="PROSITE" id="PS50404">
    <property type="entry name" value="GST_NTER"/>
    <property type="match status" value="1"/>
</dbReference>
<sequence length="368" mass="39974">MSTSSTGSNSIPKAVLYWNPTSVWSTVPLLALREKGYSEEDFNMVTVDISRGDNFSLDYLRLNPHGTIPTLVVPVWDGSAAEAGKETRYKSIQDTISILTFLDSSRTPHSTPSSSSPAPALSPATIEGKHLSDTLILAVHLPTADPNFLLLCARSPHELMMKEKGFAGHWIKARQEALHRYIKESEEGSSTHLFLKNKLQANQIVYDVYYSPHTGPETEARRQAFFAASRKAWGVGVVENLDIIESNIVGPYTLGDQISLADLHIIAWLARIVFLSQGGPTPAGLEALEKQIAGTRIGLGLSGGAATASGGTIGTPAMRGPQNPDAPLASLKNVSSGDFKIGQKTKMFWAAWIERDSFKRIYSNSTLH</sequence>
<organism evidence="3">
    <name type="scientific">Phaffia rhodozyma</name>
    <name type="common">Yeast</name>
    <name type="synonym">Xanthophyllomyces dendrorhous</name>
    <dbReference type="NCBI Taxonomy" id="264483"/>
    <lineage>
        <taxon>Eukaryota</taxon>
        <taxon>Fungi</taxon>
        <taxon>Dikarya</taxon>
        <taxon>Basidiomycota</taxon>
        <taxon>Agaricomycotina</taxon>
        <taxon>Tremellomycetes</taxon>
        <taxon>Cystofilobasidiales</taxon>
        <taxon>Mrakiaceae</taxon>
        <taxon>Phaffia</taxon>
    </lineage>
</organism>
<name>A0A0F7STX0_PHARH</name>
<dbReference type="CDD" id="cd00570">
    <property type="entry name" value="GST_N_family"/>
    <property type="match status" value="1"/>
</dbReference>
<reference evidence="3" key="1">
    <citation type="submission" date="2014-08" db="EMBL/GenBank/DDBJ databases">
        <authorList>
            <person name="Sharma Rahul"/>
            <person name="Thines Marco"/>
        </authorList>
    </citation>
    <scope>NUCLEOTIDE SEQUENCE</scope>
</reference>
<evidence type="ECO:0000313" key="3">
    <source>
        <dbReference type="EMBL" id="CED84114.1"/>
    </source>
</evidence>
<proteinExistence type="predicted"/>
<evidence type="ECO:0000259" key="2">
    <source>
        <dbReference type="PROSITE" id="PS50404"/>
    </source>
</evidence>
<dbReference type="AlphaFoldDB" id="A0A0F7STX0"/>
<accession>A0A0F7STX0</accession>
<dbReference type="CDD" id="cd00299">
    <property type="entry name" value="GST_C_family"/>
    <property type="match status" value="1"/>
</dbReference>
<feature type="region of interest" description="Disordered" evidence="1">
    <location>
        <begin position="310"/>
        <end position="329"/>
    </location>
</feature>
<dbReference type="EMBL" id="LN483157">
    <property type="protein sequence ID" value="CED84114.1"/>
    <property type="molecule type" value="Genomic_DNA"/>
</dbReference>
<feature type="domain" description="GST N-terminal" evidence="2">
    <location>
        <begin position="12"/>
        <end position="110"/>
    </location>
</feature>
<dbReference type="Pfam" id="PF13409">
    <property type="entry name" value="GST_N_2"/>
    <property type="match status" value="1"/>
</dbReference>
<dbReference type="Gene3D" id="3.40.30.10">
    <property type="entry name" value="Glutaredoxin"/>
    <property type="match status" value="1"/>
</dbReference>
<protein>
    <submittedName>
        <fullName evidence="3">Thioredoxin-like fold</fullName>
    </submittedName>
</protein>
<dbReference type="InterPro" id="IPR004045">
    <property type="entry name" value="Glutathione_S-Trfase_N"/>
</dbReference>